<feature type="coiled-coil region" evidence="1">
    <location>
        <begin position="647"/>
        <end position="681"/>
    </location>
</feature>
<feature type="compositionally biased region" description="Polar residues" evidence="2">
    <location>
        <begin position="513"/>
        <end position="539"/>
    </location>
</feature>
<dbReference type="NCBIfam" id="NF045890">
    <property type="entry name" value="conj_pls20_p028"/>
    <property type="match status" value="1"/>
</dbReference>
<feature type="transmembrane region" description="Helical" evidence="3">
    <location>
        <begin position="63"/>
        <end position="84"/>
    </location>
</feature>
<keyword evidence="3" id="KW-0472">Membrane</keyword>
<dbReference type="Pfam" id="PF26635">
    <property type="entry name" value="DUF8208"/>
    <property type="match status" value="1"/>
</dbReference>
<feature type="compositionally biased region" description="Polar residues" evidence="2">
    <location>
        <begin position="751"/>
        <end position="764"/>
    </location>
</feature>
<feature type="transmembrane region" description="Helical" evidence="3">
    <location>
        <begin position="308"/>
        <end position="327"/>
    </location>
</feature>
<dbReference type="InterPro" id="IPR058521">
    <property type="entry name" value="DUF8208"/>
</dbReference>
<dbReference type="Proteomes" id="UP000588071">
    <property type="component" value="Unassembled WGS sequence"/>
</dbReference>
<feature type="transmembrane region" description="Helical" evidence="3">
    <location>
        <begin position="244"/>
        <end position="264"/>
    </location>
</feature>
<evidence type="ECO:0000256" key="2">
    <source>
        <dbReference type="SAM" id="MobiDB-lite"/>
    </source>
</evidence>
<proteinExistence type="predicted"/>
<protein>
    <recommendedName>
        <fullName evidence="4">DUF8208 domain-containing protein</fullName>
    </recommendedName>
</protein>
<feature type="transmembrane region" description="Helical" evidence="3">
    <location>
        <begin position="20"/>
        <end position="37"/>
    </location>
</feature>
<feature type="non-terminal residue" evidence="5">
    <location>
        <position position="764"/>
    </location>
</feature>
<evidence type="ECO:0000256" key="3">
    <source>
        <dbReference type="SAM" id="Phobius"/>
    </source>
</evidence>
<feature type="region of interest" description="Disordered" evidence="2">
    <location>
        <begin position="697"/>
        <end position="764"/>
    </location>
</feature>
<keyword evidence="3" id="KW-0812">Transmembrane</keyword>
<feature type="compositionally biased region" description="Low complexity" evidence="2">
    <location>
        <begin position="719"/>
        <end position="734"/>
    </location>
</feature>
<dbReference type="InterPro" id="IPR058066">
    <property type="entry name" value="pXO2-14_N"/>
</dbReference>
<keyword evidence="3" id="KW-1133">Transmembrane helix</keyword>
<comment type="caution">
    <text evidence="5">The sequence shown here is derived from an EMBL/GenBank/DDBJ whole genome shotgun (WGS) entry which is preliminary data.</text>
</comment>
<sequence length="764" mass="84842">MEKILEKYQEWLQADSVFGYIVRVFVDLLIKGLYWLSSTMEKAVDTVLSLTSFYKESNEVNTAYQAMLLLGIGFLTIFVIFLGYKFWLGKNIEIRSVFLNTLIIGASIVLLPTVFDFGLNLAKDFNQDTKSLGQQSGVVSNSLSFNIVKDNIVDLLYADQQDFPDMNQLKKNQMTQEQWDKGQIDLLENAEPEGFFDSLFGDKEKLKHKDVFKNQLTVGTDGKLKAVELNKKSFPFWDTWYFRYGIKSFTIISSLLVLSIAYGLSAMKLVRVSIELVVQKLIFPIVAFSDLETGQRLKGMWQDIAQSFLTIAMIGLNLRVFVIFQTWLGTKNLNPILFFFVTLIAALVAVDGADTFKKHFGTDVGLKDEWRSFLGMYAGAKAVGAVGGLAKDAVGSVANAAGKAGTVMKPHIDNIKSGKTLNDMKSGVQSASEFVGQQVGYMEKGNFMNHTAQVAKEGAKQFASQTASNIAKPFTTTASTVKDLANTAKEGYRTGNSQAIYDTIQQRNEDLKANTTDQVPDNTNTSTVRSSAQSEQPQNIHELPMHLAKDTKPSGDDLNNQTSTSSEIQQNEAKQQVTQRVEEAQNQALDVSQERNVTTGTTQVQSEQNSGEQPNINQPNKQFNTDGLLVDKDVSLPSSTNEQENALLQGNEQVQQVTHKVDELQNQKVTVSQEKNVLADNLEQEQVQTSIGNEKVQAEPTLHTQPGEPSTQVAAQSTVSKEQQQSEMQQQVTQKLDEMQEQKVNVHQERQVTPGTTNTQVTQS</sequence>
<dbReference type="EMBL" id="JABAFV010000037">
    <property type="protein sequence ID" value="NME50828.1"/>
    <property type="molecule type" value="Genomic_DNA"/>
</dbReference>
<evidence type="ECO:0000259" key="4">
    <source>
        <dbReference type="Pfam" id="PF26635"/>
    </source>
</evidence>
<reference evidence="5 6" key="1">
    <citation type="submission" date="2020-04" db="EMBL/GenBank/DDBJ databases">
        <authorList>
            <person name="Hitch T.C.A."/>
            <person name="Wylensek D."/>
            <person name="Clavel T."/>
        </authorList>
    </citation>
    <scope>NUCLEOTIDE SEQUENCE [LARGE SCALE GENOMIC DNA]</scope>
    <source>
        <strain evidence="5 6">WCA-380-WT-3C</strain>
    </source>
</reference>
<accession>A0A7X9NNU4</accession>
<feature type="compositionally biased region" description="Basic and acidic residues" evidence="2">
    <location>
        <begin position="543"/>
        <end position="555"/>
    </location>
</feature>
<dbReference type="AlphaFoldDB" id="A0A7X9NNU4"/>
<feature type="domain" description="DUF8208" evidence="4">
    <location>
        <begin position="15"/>
        <end position="377"/>
    </location>
</feature>
<feature type="compositionally biased region" description="Basic and acidic residues" evidence="2">
    <location>
        <begin position="735"/>
        <end position="750"/>
    </location>
</feature>
<dbReference type="RefSeq" id="WP_168932015.1">
    <property type="nucleotide sequence ID" value="NZ_JABAFV010000037.1"/>
</dbReference>
<organism evidence="5 6">
    <name type="scientific">Enterococcus cecorum</name>
    <dbReference type="NCBI Taxonomy" id="44008"/>
    <lineage>
        <taxon>Bacteria</taxon>
        <taxon>Bacillati</taxon>
        <taxon>Bacillota</taxon>
        <taxon>Bacilli</taxon>
        <taxon>Lactobacillales</taxon>
        <taxon>Enterococcaceae</taxon>
        <taxon>Enterococcus</taxon>
    </lineage>
</organism>
<feature type="transmembrane region" description="Helical" evidence="3">
    <location>
        <begin position="333"/>
        <end position="350"/>
    </location>
</feature>
<keyword evidence="1" id="KW-0175">Coiled coil</keyword>
<feature type="compositionally biased region" description="Polar residues" evidence="2">
    <location>
        <begin position="557"/>
        <end position="625"/>
    </location>
</feature>
<feature type="transmembrane region" description="Helical" evidence="3">
    <location>
        <begin position="96"/>
        <end position="115"/>
    </location>
</feature>
<evidence type="ECO:0000313" key="5">
    <source>
        <dbReference type="EMBL" id="NME50828.1"/>
    </source>
</evidence>
<evidence type="ECO:0000313" key="6">
    <source>
        <dbReference type="Proteomes" id="UP000588071"/>
    </source>
</evidence>
<feature type="compositionally biased region" description="Polar residues" evidence="2">
    <location>
        <begin position="702"/>
        <end position="718"/>
    </location>
</feature>
<feature type="region of interest" description="Disordered" evidence="2">
    <location>
        <begin position="513"/>
        <end position="625"/>
    </location>
</feature>
<name>A0A7X9NNU4_9ENTE</name>
<gene>
    <name evidence="5" type="ORF">HF857_11605</name>
</gene>
<evidence type="ECO:0000256" key="1">
    <source>
        <dbReference type="SAM" id="Coils"/>
    </source>
</evidence>